<evidence type="ECO:0008006" key="11">
    <source>
        <dbReference type="Google" id="ProtNLM"/>
    </source>
</evidence>
<dbReference type="STRING" id="45357.A0A2V1AZT4"/>
<keyword evidence="4" id="KW-0653">Protein transport</keyword>
<dbReference type="RefSeq" id="XP_025344119.1">
    <property type="nucleotide sequence ID" value="XM_025486569.1"/>
</dbReference>
<dbReference type="GO" id="GO:0005829">
    <property type="term" value="C:cytosol"/>
    <property type="evidence" value="ECO:0007669"/>
    <property type="project" value="GOC"/>
</dbReference>
<protein>
    <recommendedName>
        <fullName evidence="11">Vps52/Sac2 family protein</fullName>
    </recommendedName>
</protein>
<evidence type="ECO:0000256" key="1">
    <source>
        <dbReference type="ARBA" id="ARBA00004601"/>
    </source>
</evidence>
<dbReference type="GO" id="GO:0015031">
    <property type="term" value="P:protein transport"/>
    <property type="evidence" value="ECO:0007669"/>
    <property type="project" value="UniProtKB-KW"/>
</dbReference>
<accession>A0A2V1AZT4</accession>
<dbReference type="GeneID" id="37008239"/>
<dbReference type="AlphaFoldDB" id="A0A2V1AZT4"/>
<dbReference type="VEuPathDB" id="FungiDB:CXQ85_002908"/>
<sequence length="622" mass="70533">MSIAYLEKLLPLREGEPNEQPDESLLQDLSDHDIGLLSARYQEFLDSIGPFKEKLKPIEQFLDYFNTEVCKLSDSLLALQHQSSQLSSNLGSQRQVVDQLNPVILDLIIPPSVSESVISEPVDEKWMENIRFIVEKQQLIQKVKDVKETDKESQFLAPYKDSKAFSELENGIKSLEAKAIERIRDHVINQIRLLRRSLKTSSQVVQESLLQTKEAFYFLKERHPKLANQLQLAYIFTMKWYYTTRFAKYLYAIQKLKVKQVDTGYVLGANEHGEAKSGLFGGLLESTYSYASSQSSPNLGGGPAGASAQGSSRPTLNEYFSSVRKRLDILSESDGESRRSIPSQIAETTPFAYWLEFMYNQWANALLDNVIVEYLFFIDFFHQGDEKAGPVKELDSGMNIPCGADQTWSQVVFGEVYKMGQDFVHWLLTSTLQRSSSRIVSGTGAAAASVAGYAYGATGDAYAVLLIIRLVQNHQYNLHNRFHVPSMDDYHNRLLLQLWPQFTRVIDLNCDALKKNVLGTGSYSSRNADKHQAPLNVTQQFSQFLAGLLRLAFVHDSDQDKRSFFQGEPIAMSITRIRNDFEGALTKASNHMFGSGRSKTTQKEIFLFNNYFLIMTILRNDK</sequence>
<evidence type="ECO:0000256" key="6">
    <source>
        <dbReference type="SAM" id="MobiDB-lite"/>
    </source>
</evidence>
<gene>
    <name evidence="9" type="ORF">CXQ85_002908</name>
</gene>
<dbReference type="GO" id="GO:0000938">
    <property type="term" value="C:GARP complex"/>
    <property type="evidence" value="ECO:0007669"/>
    <property type="project" value="TreeGrafter"/>
</dbReference>
<dbReference type="Pfam" id="PF04129">
    <property type="entry name" value="Vps52_CC"/>
    <property type="match status" value="1"/>
</dbReference>
<dbReference type="PANTHER" id="PTHR14190:SF7">
    <property type="entry name" value="VACUOLAR PROTEIN SORTING-ASSOCIATED PROTEIN 52 HOMOLOG"/>
    <property type="match status" value="1"/>
</dbReference>
<keyword evidence="5" id="KW-0333">Golgi apparatus</keyword>
<evidence type="ECO:0000256" key="4">
    <source>
        <dbReference type="ARBA" id="ARBA00022927"/>
    </source>
</evidence>
<keyword evidence="10" id="KW-1185">Reference proteome</keyword>
<dbReference type="Pfam" id="PF20655">
    <property type="entry name" value="Vps52_C"/>
    <property type="match status" value="2"/>
</dbReference>
<dbReference type="InterPro" id="IPR048361">
    <property type="entry name" value="Vps52_C"/>
</dbReference>
<evidence type="ECO:0000256" key="5">
    <source>
        <dbReference type="ARBA" id="ARBA00023034"/>
    </source>
</evidence>
<dbReference type="GO" id="GO:0032456">
    <property type="term" value="P:endocytic recycling"/>
    <property type="evidence" value="ECO:0007669"/>
    <property type="project" value="TreeGrafter"/>
</dbReference>
<feature type="domain" description="Vps52 C-terminal" evidence="8">
    <location>
        <begin position="460"/>
        <end position="620"/>
    </location>
</feature>
<evidence type="ECO:0000256" key="2">
    <source>
        <dbReference type="ARBA" id="ARBA00008180"/>
    </source>
</evidence>
<dbReference type="InterPro" id="IPR048319">
    <property type="entry name" value="Vps52_CC"/>
</dbReference>
<evidence type="ECO:0000259" key="7">
    <source>
        <dbReference type="Pfam" id="PF04129"/>
    </source>
</evidence>
<evidence type="ECO:0000256" key="3">
    <source>
        <dbReference type="ARBA" id="ARBA00022448"/>
    </source>
</evidence>
<comment type="subcellular location">
    <subcellularLocation>
        <location evidence="1">Golgi apparatus</location>
        <location evidence="1">trans-Golgi network</location>
    </subcellularLocation>
</comment>
<dbReference type="PANTHER" id="PTHR14190">
    <property type="entry name" value="SUPPRESSOR OF ACTIN MUTATIONS 2/VACUOLAR PROTEIN SORTING 52"/>
    <property type="match status" value="1"/>
</dbReference>
<evidence type="ECO:0000259" key="8">
    <source>
        <dbReference type="Pfam" id="PF20655"/>
    </source>
</evidence>
<feature type="region of interest" description="Disordered" evidence="6">
    <location>
        <begin position="294"/>
        <end position="313"/>
    </location>
</feature>
<keyword evidence="3" id="KW-0813">Transport</keyword>
<feature type="domain" description="Vps52 C-terminal" evidence="8">
    <location>
        <begin position="317"/>
        <end position="386"/>
    </location>
</feature>
<reference evidence="9 10" key="1">
    <citation type="submission" date="2017-12" db="EMBL/GenBank/DDBJ databases">
        <title>Genome Sequence of a Multidrug-Resistant Candida haemulonii Isolate from a Patient with Chronic Leg Ulcers in Israel.</title>
        <authorList>
            <person name="Chow N.A."/>
            <person name="Gade L."/>
            <person name="Batra D."/>
            <person name="Rowe L.A."/>
            <person name="Ben-Ami R."/>
            <person name="Loparev V.N."/>
            <person name="Litvintseva A.P."/>
        </authorList>
    </citation>
    <scope>NUCLEOTIDE SEQUENCE [LARGE SCALE GENOMIC DNA]</scope>
    <source>
        <strain evidence="9 10">B11899</strain>
    </source>
</reference>
<dbReference type="EMBL" id="PKFO01000010">
    <property type="protein sequence ID" value="PVH23179.1"/>
    <property type="molecule type" value="Genomic_DNA"/>
</dbReference>
<dbReference type="Proteomes" id="UP000244309">
    <property type="component" value="Unassembled WGS sequence"/>
</dbReference>
<dbReference type="OrthoDB" id="19482at2759"/>
<feature type="domain" description="Vps52 coiled-coil" evidence="7">
    <location>
        <begin position="46"/>
        <end position="219"/>
    </location>
</feature>
<name>A0A2V1AZT4_9ASCO</name>
<dbReference type="GO" id="GO:0019905">
    <property type="term" value="F:syntaxin binding"/>
    <property type="evidence" value="ECO:0007669"/>
    <property type="project" value="TreeGrafter"/>
</dbReference>
<dbReference type="GO" id="GO:0042147">
    <property type="term" value="P:retrograde transport, endosome to Golgi"/>
    <property type="evidence" value="ECO:0007669"/>
    <property type="project" value="TreeGrafter"/>
</dbReference>
<evidence type="ECO:0000313" key="9">
    <source>
        <dbReference type="EMBL" id="PVH23179.1"/>
    </source>
</evidence>
<dbReference type="GO" id="GO:0006896">
    <property type="term" value="P:Golgi to vacuole transport"/>
    <property type="evidence" value="ECO:0007669"/>
    <property type="project" value="TreeGrafter"/>
</dbReference>
<evidence type="ECO:0000313" key="10">
    <source>
        <dbReference type="Proteomes" id="UP000244309"/>
    </source>
</evidence>
<dbReference type="InterPro" id="IPR007258">
    <property type="entry name" value="Vps52"/>
</dbReference>
<comment type="caution">
    <text evidence="9">The sequence shown here is derived from an EMBL/GenBank/DDBJ whole genome shotgun (WGS) entry which is preliminary data.</text>
</comment>
<organism evidence="9 10">
    <name type="scientific">Candidozyma haemuli</name>
    <dbReference type="NCBI Taxonomy" id="45357"/>
    <lineage>
        <taxon>Eukaryota</taxon>
        <taxon>Fungi</taxon>
        <taxon>Dikarya</taxon>
        <taxon>Ascomycota</taxon>
        <taxon>Saccharomycotina</taxon>
        <taxon>Pichiomycetes</taxon>
        <taxon>Metschnikowiaceae</taxon>
        <taxon>Candidozyma</taxon>
    </lineage>
</organism>
<comment type="similarity">
    <text evidence="2">Belongs to the VPS52 family.</text>
</comment>
<proteinExistence type="inferred from homology"/>